<evidence type="ECO:0000313" key="2">
    <source>
        <dbReference type="Proteomes" id="UP001185015"/>
    </source>
</evidence>
<gene>
    <name evidence="1" type="ORF">J2750_001651</name>
</gene>
<proteinExistence type="predicted"/>
<dbReference type="AlphaFoldDB" id="A0AA90TZQ6"/>
<sequence length="96" mass="11307">MTKRKKDTSEYELPDIQKNALDNWITLNILPQKISNKNYTSYALKLLFEQTPDGFFITNKQFKEGMVRCDFSPVNKNKLNWDFRVSLKSPELKSSK</sequence>
<dbReference type="Proteomes" id="UP001185015">
    <property type="component" value="Unassembled WGS sequence"/>
</dbReference>
<protein>
    <submittedName>
        <fullName evidence="1">Uncharacterized protein</fullName>
    </submittedName>
</protein>
<reference evidence="1 2" key="1">
    <citation type="submission" date="2023-07" db="EMBL/GenBank/DDBJ databases">
        <title>Genomic Encyclopedia of Type Strains, Phase IV (KMG-IV): sequencing the most valuable type-strain genomes for metagenomic binning, comparative biology and taxonomic classification.</title>
        <authorList>
            <person name="Goeker M."/>
        </authorList>
    </citation>
    <scope>NUCLEOTIDE SEQUENCE [LARGE SCALE GENOMIC DNA]</scope>
    <source>
        <strain evidence="1 2">DSM 17273</strain>
    </source>
</reference>
<keyword evidence="2" id="KW-1185">Reference proteome</keyword>
<name>A0AA90TZQ6_9EURY</name>
<organism evidence="1 2">
    <name type="scientific">Methanococcoides alaskense</name>
    <dbReference type="NCBI Taxonomy" id="325778"/>
    <lineage>
        <taxon>Archaea</taxon>
        <taxon>Methanobacteriati</taxon>
        <taxon>Methanobacteriota</taxon>
        <taxon>Stenosarchaea group</taxon>
        <taxon>Methanomicrobia</taxon>
        <taxon>Methanosarcinales</taxon>
        <taxon>Methanosarcinaceae</taxon>
        <taxon>Methanococcoides</taxon>
    </lineage>
</organism>
<comment type="caution">
    <text evidence="1">The sequence shown here is derived from an EMBL/GenBank/DDBJ whole genome shotgun (WGS) entry which is preliminary data.</text>
</comment>
<accession>A0AA90TZQ6</accession>
<evidence type="ECO:0000313" key="1">
    <source>
        <dbReference type="EMBL" id="MDR6223186.1"/>
    </source>
</evidence>
<dbReference type="EMBL" id="JAVDQI010000006">
    <property type="protein sequence ID" value="MDR6223186.1"/>
    <property type="molecule type" value="Genomic_DNA"/>
</dbReference>
<dbReference type="RefSeq" id="WP_270095502.1">
    <property type="nucleotide sequence ID" value="NZ_JAQFFK010000001.1"/>
</dbReference>